<feature type="transmembrane region" description="Helical" evidence="6">
    <location>
        <begin position="214"/>
        <end position="238"/>
    </location>
</feature>
<dbReference type="GO" id="GO:0022857">
    <property type="term" value="F:transmembrane transporter activity"/>
    <property type="evidence" value="ECO:0007669"/>
    <property type="project" value="InterPro"/>
</dbReference>
<feature type="transmembrane region" description="Helical" evidence="6">
    <location>
        <begin position="423"/>
        <end position="444"/>
    </location>
</feature>
<reference evidence="8 9" key="1">
    <citation type="submission" date="2015-02" db="EMBL/GenBank/DDBJ databases">
        <title>Draft genome sequences of ten Microbacterium spp. with emphasis on heavy metal contaminated environments.</title>
        <authorList>
            <person name="Corretto E."/>
        </authorList>
    </citation>
    <scope>NUCLEOTIDE SEQUENCE [LARGE SCALE GENOMIC DNA]</scope>
    <source>
        <strain evidence="8 9">DSM 12510</strain>
    </source>
</reference>
<feature type="transmembrane region" description="Helical" evidence="6">
    <location>
        <begin position="100"/>
        <end position="121"/>
    </location>
</feature>
<feature type="transmembrane region" description="Helical" evidence="6">
    <location>
        <begin position="487"/>
        <end position="507"/>
    </location>
</feature>
<dbReference type="PANTHER" id="PTHR11360:SF284">
    <property type="entry name" value="EG:103B4.3 PROTEIN-RELATED"/>
    <property type="match status" value="1"/>
</dbReference>
<feature type="transmembrane region" description="Helical" evidence="6">
    <location>
        <begin position="60"/>
        <end position="80"/>
    </location>
</feature>
<dbReference type="CDD" id="cd17355">
    <property type="entry name" value="MFS_YcxA_like"/>
    <property type="match status" value="1"/>
</dbReference>
<dbReference type="OrthoDB" id="146345at2"/>
<feature type="region of interest" description="Disordered" evidence="5">
    <location>
        <begin position="1"/>
        <end position="53"/>
    </location>
</feature>
<evidence type="ECO:0000256" key="4">
    <source>
        <dbReference type="ARBA" id="ARBA00023136"/>
    </source>
</evidence>
<dbReference type="RefSeq" id="WP_084613515.1">
    <property type="nucleotide sequence ID" value="NZ_BAAAUP010000003.1"/>
</dbReference>
<evidence type="ECO:0000256" key="3">
    <source>
        <dbReference type="ARBA" id="ARBA00022989"/>
    </source>
</evidence>
<dbReference type="PATRIC" id="fig|92835.4.peg.1756"/>
<dbReference type="InterPro" id="IPR011701">
    <property type="entry name" value="MFS"/>
</dbReference>
<dbReference type="GO" id="GO:0005886">
    <property type="term" value="C:plasma membrane"/>
    <property type="evidence" value="ECO:0007669"/>
    <property type="project" value="UniProtKB-SubCell"/>
</dbReference>
<protein>
    <submittedName>
        <fullName evidence="8">Major Facilitator Superfamily protein</fullName>
    </submittedName>
</protein>
<evidence type="ECO:0000256" key="1">
    <source>
        <dbReference type="ARBA" id="ARBA00004651"/>
    </source>
</evidence>
<dbReference type="Gene3D" id="1.20.1250.20">
    <property type="entry name" value="MFS general substrate transporter like domains"/>
    <property type="match status" value="2"/>
</dbReference>
<dbReference type="Pfam" id="PF07690">
    <property type="entry name" value="MFS_1"/>
    <property type="match status" value="1"/>
</dbReference>
<comment type="caution">
    <text evidence="8">The sequence shown here is derived from an EMBL/GenBank/DDBJ whole genome shotgun (WGS) entry which is preliminary data.</text>
</comment>
<feature type="transmembrane region" description="Helical" evidence="6">
    <location>
        <begin position="186"/>
        <end position="208"/>
    </location>
</feature>
<feature type="domain" description="Major facilitator superfamily (MFS) profile" evidence="7">
    <location>
        <begin position="62"/>
        <end position="511"/>
    </location>
</feature>
<organism evidence="8 9">
    <name type="scientific">Microbacterium terrae</name>
    <dbReference type="NCBI Taxonomy" id="69369"/>
    <lineage>
        <taxon>Bacteria</taxon>
        <taxon>Bacillati</taxon>
        <taxon>Actinomycetota</taxon>
        <taxon>Actinomycetes</taxon>
        <taxon>Micrococcales</taxon>
        <taxon>Microbacteriaceae</taxon>
        <taxon>Microbacterium</taxon>
    </lineage>
</organism>
<dbReference type="EMBL" id="JYIZ01000047">
    <property type="protein sequence ID" value="KJL40146.1"/>
    <property type="molecule type" value="Genomic_DNA"/>
</dbReference>
<keyword evidence="2 6" id="KW-0812">Transmembrane</keyword>
<dbReference type="PROSITE" id="PS50850">
    <property type="entry name" value="MFS"/>
    <property type="match status" value="1"/>
</dbReference>
<feature type="compositionally biased region" description="Low complexity" evidence="5">
    <location>
        <begin position="291"/>
        <end position="309"/>
    </location>
</feature>
<evidence type="ECO:0000256" key="5">
    <source>
        <dbReference type="SAM" id="MobiDB-lite"/>
    </source>
</evidence>
<dbReference type="PANTHER" id="PTHR11360">
    <property type="entry name" value="MONOCARBOXYLATE TRANSPORTER"/>
    <property type="match status" value="1"/>
</dbReference>
<feature type="transmembrane region" description="Helical" evidence="6">
    <location>
        <begin position="395"/>
        <end position="417"/>
    </location>
</feature>
<feature type="transmembrane region" description="Helical" evidence="6">
    <location>
        <begin position="154"/>
        <end position="174"/>
    </location>
</feature>
<evidence type="ECO:0000259" key="7">
    <source>
        <dbReference type="PROSITE" id="PS50850"/>
    </source>
</evidence>
<keyword evidence="4 6" id="KW-0472">Membrane</keyword>
<sequence length="515" mass="52828">MSGIDSAEQPGASEPPTRPDSPAAPLTRPDSPAAPLTRPDSPAAPPTASARPPRRGIHPAWFVAGTALIALVGAAGFRAAPGVLMLPLHEEFGWSIGEMSIAVTLNLLLFGLTAPFAAALMQRFGIRAVTTGALLLIATGSALTVFVTAPGQLLFTWGLFIGLGTGSMALVFAATVTDTWFAARRGLVSGVLTAGSATGQLIFLPIIATAAEEYGWRIASIIIASGALIVVPLVLVFLRDRPSDLGVGRYGEETPHAAAGSQVAPAQPIAAEPAPGTAEPQPAAAERESITAEPEPTAAAAPAHAPTSRPLSAGARALGALRDAAKVRSFWALVAGFAICGATTNGLVGIHFIPSAHDHGMPQTTAAGLLALVGIFDIVGTVLSGWLTDRVNPRILLAAYYAFRGVSLLFLPSLLAAEVQPSMLVFIIFYGLDWVATVPPTIALCRELFGDRGPLVFGWVFAAHQVGAGIASAAAGFVRDETGHYTYAWFAAAALCAVAALVSGLIARRTAPAAG</sequence>
<comment type="subcellular location">
    <subcellularLocation>
        <location evidence="1">Cell membrane</location>
        <topology evidence="1">Multi-pass membrane protein</topology>
    </subcellularLocation>
</comment>
<name>A0A0M2H837_9MICO</name>
<feature type="transmembrane region" description="Helical" evidence="6">
    <location>
        <begin position="330"/>
        <end position="353"/>
    </location>
</feature>
<evidence type="ECO:0000256" key="6">
    <source>
        <dbReference type="SAM" id="Phobius"/>
    </source>
</evidence>
<keyword evidence="9" id="KW-1185">Reference proteome</keyword>
<dbReference type="InterPro" id="IPR036259">
    <property type="entry name" value="MFS_trans_sf"/>
</dbReference>
<dbReference type="AlphaFoldDB" id="A0A0M2H837"/>
<keyword evidence="3 6" id="KW-1133">Transmembrane helix</keyword>
<dbReference type="InterPro" id="IPR050327">
    <property type="entry name" value="Proton-linked_MCT"/>
</dbReference>
<dbReference type="InterPro" id="IPR020846">
    <property type="entry name" value="MFS_dom"/>
</dbReference>
<proteinExistence type="predicted"/>
<dbReference type="STRING" id="92835.RS81_01736"/>
<feature type="transmembrane region" description="Helical" evidence="6">
    <location>
        <begin position="456"/>
        <end position="475"/>
    </location>
</feature>
<feature type="compositionally biased region" description="Low complexity" evidence="5">
    <location>
        <begin position="37"/>
        <end position="51"/>
    </location>
</feature>
<accession>A0A0M2H837</accession>
<feature type="transmembrane region" description="Helical" evidence="6">
    <location>
        <begin position="365"/>
        <end position="388"/>
    </location>
</feature>
<evidence type="ECO:0000313" key="8">
    <source>
        <dbReference type="EMBL" id="KJL40146.1"/>
    </source>
</evidence>
<evidence type="ECO:0000256" key="2">
    <source>
        <dbReference type="ARBA" id="ARBA00022692"/>
    </source>
</evidence>
<dbReference type="Proteomes" id="UP000033956">
    <property type="component" value="Unassembled WGS sequence"/>
</dbReference>
<feature type="transmembrane region" description="Helical" evidence="6">
    <location>
        <begin position="128"/>
        <end position="148"/>
    </location>
</feature>
<feature type="region of interest" description="Disordered" evidence="5">
    <location>
        <begin position="271"/>
        <end position="309"/>
    </location>
</feature>
<dbReference type="SUPFAM" id="SSF103473">
    <property type="entry name" value="MFS general substrate transporter"/>
    <property type="match status" value="1"/>
</dbReference>
<gene>
    <name evidence="8" type="ORF">RS81_01736</name>
</gene>
<evidence type="ECO:0000313" key="9">
    <source>
        <dbReference type="Proteomes" id="UP000033956"/>
    </source>
</evidence>